<dbReference type="Pfam" id="PF00005">
    <property type="entry name" value="ABC_tran"/>
    <property type="match status" value="1"/>
</dbReference>
<sequence length="635" mass="68085">MEPPDDDAVPHELDAELEAESYWHKFTQDLVDTRFRSVLWRLPALVRMAFGLAWSASRLDTAATVVLQVTAGLLTALGLLATRGVLESLFAAGPTPDRVRAAIPALAWVTLATAGRAALTTAAGWAQARLSPRVRVAAELELLKVTSRVELAAFDDDAYADDIERARNRGTQSSVALVDHGIDLLTGVVRFLAVAGTLLVIHPLLLPVLIAAAVPECWGAVHAARAAYLARARWVARSRRSWTLGHLLADRRHAPEVRAFNLRDYLLSRYLRLLRGTLATDLDIARQQTAARAVGGALSGVGKAGVYVLLGVLLVGGGLPLAAAGTAVFALQAGAGALTQLIFHINGLYEDGLYARDYAQVREATAGRAERSSTLTAPPPAELRLESVTLTYPGADGPALTDVSLVVRTGETIALVGANGGGKSSISKLLGCTYAPSTGRVLWDGVDIAGYAPDQLRSHISVVTQDFAHWPFTAREDIRIGAEHRPATNAGIEAAARAAEAHTMITELARGYDTLLDKNFKGGQELSQGQWQRLAAARGFYRDAPVLICDEPSAALDPRAEFALFQQLRTGAAGRMTVLITHRLANVRHADRIYVLDHGRVLESGDHEELMAFDGVYAELFTLQAAGYLTEDPAH</sequence>
<evidence type="ECO:0000313" key="11">
    <source>
        <dbReference type="Proteomes" id="UP000622552"/>
    </source>
</evidence>
<accession>A0A8J7GC35</accession>
<dbReference type="SMART" id="SM00382">
    <property type="entry name" value="AAA"/>
    <property type="match status" value="1"/>
</dbReference>
<evidence type="ECO:0000259" key="8">
    <source>
        <dbReference type="PROSITE" id="PS50893"/>
    </source>
</evidence>
<name>A0A8J7GC35_9ACTN</name>
<dbReference type="InterPro" id="IPR003593">
    <property type="entry name" value="AAA+_ATPase"/>
</dbReference>
<dbReference type="InterPro" id="IPR027417">
    <property type="entry name" value="P-loop_NTPase"/>
</dbReference>
<dbReference type="SUPFAM" id="SSF90123">
    <property type="entry name" value="ABC transporter transmembrane region"/>
    <property type="match status" value="1"/>
</dbReference>
<feature type="domain" description="ABC transporter" evidence="8">
    <location>
        <begin position="383"/>
        <end position="623"/>
    </location>
</feature>
<dbReference type="EMBL" id="JADOUF010000001">
    <property type="protein sequence ID" value="MBG6135545.1"/>
    <property type="molecule type" value="Genomic_DNA"/>
</dbReference>
<dbReference type="PANTHER" id="PTHR43394:SF1">
    <property type="entry name" value="ATP-BINDING CASSETTE SUB-FAMILY B MEMBER 10, MITOCHONDRIAL"/>
    <property type="match status" value="1"/>
</dbReference>
<keyword evidence="5 7" id="KW-1133">Transmembrane helix</keyword>
<evidence type="ECO:0000256" key="4">
    <source>
        <dbReference type="ARBA" id="ARBA00022840"/>
    </source>
</evidence>
<dbReference type="PANTHER" id="PTHR43394">
    <property type="entry name" value="ATP-DEPENDENT PERMEASE MDL1, MITOCHONDRIAL"/>
    <property type="match status" value="1"/>
</dbReference>
<evidence type="ECO:0000259" key="9">
    <source>
        <dbReference type="PROSITE" id="PS50929"/>
    </source>
</evidence>
<evidence type="ECO:0000256" key="7">
    <source>
        <dbReference type="SAM" id="Phobius"/>
    </source>
</evidence>
<keyword evidence="6 7" id="KW-0472">Membrane</keyword>
<feature type="transmembrane region" description="Helical" evidence="7">
    <location>
        <begin position="191"/>
        <end position="214"/>
    </location>
</feature>
<keyword evidence="11" id="KW-1185">Reference proteome</keyword>
<dbReference type="GO" id="GO:0005886">
    <property type="term" value="C:plasma membrane"/>
    <property type="evidence" value="ECO:0007669"/>
    <property type="project" value="UniProtKB-SubCell"/>
</dbReference>
<keyword evidence="2 7" id="KW-0812">Transmembrane</keyword>
<evidence type="ECO:0000256" key="5">
    <source>
        <dbReference type="ARBA" id="ARBA00022989"/>
    </source>
</evidence>
<dbReference type="InterPro" id="IPR003439">
    <property type="entry name" value="ABC_transporter-like_ATP-bd"/>
</dbReference>
<dbReference type="SUPFAM" id="SSF52540">
    <property type="entry name" value="P-loop containing nucleoside triphosphate hydrolases"/>
    <property type="match status" value="1"/>
</dbReference>
<protein>
    <submittedName>
        <fullName evidence="10">ABC-type multidrug transport system fused ATPase/permease subunit</fullName>
    </submittedName>
</protein>
<gene>
    <name evidence="10" type="ORF">IW245_001739</name>
</gene>
<feature type="domain" description="ABC transmembrane type-1" evidence="9">
    <location>
        <begin position="62"/>
        <end position="350"/>
    </location>
</feature>
<comment type="caution">
    <text evidence="10">The sequence shown here is derived from an EMBL/GenBank/DDBJ whole genome shotgun (WGS) entry which is preliminary data.</text>
</comment>
<dbReference type="InterPro" id="IPR036640">
    <property type="entry name" value="ABC1_TM_sf"/>
</dbReference>
<dbReference type="AlphaFoldDB" id="A0A8J7GC35"/>
<reference evidence="10" key="1">
    <citation type="submission" date="2020-11" db="EMBL/GenBank/DDBJ databases">
        <title>Sequencing the genomes of 1000 actinobacteria strains.</title>
        <authorList>
            <person name="Klenk H.-P."/>
        </authorList>
    </citation>
    <scope>NUCLEOTIDE SEQUENCE</scope>
    <source>
        <strain evidence="10">DSM 45356</strain>
    </source>
</reference>
<comment type="subcellular location">
    <subcellularLocation>
        <location evidence="1">Cell membrane</location>
        <topology evidence="1">Multi-pass membrane protein</topology>
    </subcellularLocation>
</comment>
<dbReference type="GO" id="GO:0005524">
    <property type="term" value="F:ATP binding"/>
    <property type="evidence" value="ECO:0007669"/>
    <property type="project" value="UniProtKB-KW"/>
</dbReference>
<dbReference type="GO" id="GO:0016887">
    <property type="term" value="F:ATP hydrolysis activity"/>
    <property type="evidence" value="ECO:0007669"/>
    <property type="project" value="InterPro"/>
</dbReference>
<dbReference type="InterPro" id="IPR039421">
    <property type="entry name" value="Type_1_exporter"/>
</dbReference>
<evidence type="ECO:0000256" key="1">
    <source>
        <dbReference type="ARBA" id="ARBA00004651"/>
    </source>
</evidence>
<keyword evidence="4" id="KW-0067">ATP-binding</keyword>
<feature type="transmembrane region" description="Helical" evidence="7">
    <location>
        <begin position="306"/>
        <end position="331"/>
    </location>
</feature>
<dbReference type="Gene3D" id="3.40.50.300">
    <property type="entry name" value="P-loop containing nucleotide triphosphate hydrolases"/>
    <property type="match status" value="1"/>
</dbReference>
<evidence type="ECO:0000256" key="6">
    <source>
        <dbReference type="ARBA" id="ARBA00023136"/>
    </source>
</evidence>
<evidence type="ECO:0000313" key="10">
    <source>
        <dbReference type="EMBL" id="MBG6135545.1"/>
    </source>
</evidence>
<dbReference type="RefSeq" id="WP_197002640.1">
    <property type="nucleotide sequence ID" value="NZ_BONS01000002.1"/>
</dbReference>
<evidence type="ECO:0000256" key="2">
    <source>
        <dbReference type="ARBA" id="ARBA00022692"/>
    </source>
</evidence>
<dbReference type="PROSITE" id="PS50929">
    <property type="entry name" value="ABC_TM1F"/>
    <property type="match status" value="1"/>
</dbReference>
<organism evidence="10 11">
    <name type="scientific">Longispora fulva</name>
    <dbReference type="NCBI Taxonomy" id="619741"/>
    <lineage>
        <taxon>Bacteria</taxon>
        <taxon>Bacillati</taxon>
        <taxon>Actinomycetota</taxon>
        <taxon>Actinomycetes</taxon>
        <taxon>Micromonosporales</taxon>
        <taxon>Micromonosporaceae</taxon>
        <taxon>Longispora</taxon>
    </lineage>
</organism>
<evidence type="ECO:0000256" key="3">
    <source>
        <dbReference type="ARBA" id="ARBA00022741"/>
    </source>
</evidence>
<dbReference type="InterPro" id="IPR011527">
    <property type="entry name" value="ABC1_TM_dom"/>
</dbReference>
<proteinExistence type="predicted"/>
<dbReference type="GO" id="GO:0015421">
    <property type="term" value="F:ABC-type oligopeptide transporter activity"/>
    <property type="evidence" value="ECO:0007669"/>
    <property type="project" value="TreeGrafter"/>
</dbReference>
<keyword evidence="3" id="KW-0547">Nucleotide-binding</keyword>
<dbReference type="Gene3D" id="1.20.1560.10">
    <property type="entry name" value="ABC transporter type 1, transmembrane domain"/>
    <property type="match status" value="1"/>
</dbReference>
<dbReference type="Proteomes" id="UP000622552">
    <property type="component" value="Unassembled WGS sequence"/>
</dbReference>
<dbReference type="PROSITE" id="PS50893">
    <property type="entry name" value="ABC_TRANSPORTER_2"/>
    <property type="match status" value="1"/>
</dbReference>